<evidence type="ECO:0000313" key="1">
    <source>
        <dbReference type="EMBL" id="GAA0743124.1"/>
    </source>
</evidence>
<comment type="caution">
    <text evidence="1">The sequence shown here is derived from an EMBL/GenBank/DDBJ whole genome shotgun (WGS) entry which is preliminary data.</text>
</comment>
<proteinExistence type="predicted"/>
<accession>A0ABN1JP27</accession>
<organism evidence="1 2">
    <name type="scientific">Ideonella azotifigens</name>
    <dbReference type="NCBI Taxonomy" id="513160"/>
    <lineage>
        <taxon>Bacteria</taxon>
        <taxon>Pseudomonadati</taxon>
        <taxon>Pseudomonadota</taxon>
        <taxon>Betaproteobacteria</taxon>
        <taxon>Burkholderiales</taxon>
        <taxon>Sphaerotilaceae</taxon>
        <taxon>Ideonella</taxon>
    </lineage>
</organism>
<dbReference type="EMBL" id="BAAAEW010000004">
    <property type="protein sequence ID" value="GAA0743124.1"/>
    <property type="molecule type" value="Genomic_DNA"/>
</dbReference>
<dbReference type="RefSeq" id="WP_141288365.1">
    <property type="nucleotide sequence ID" value="NZ_BAAAEW010000004.1"/>
</dbReference>
<gene>
    <name evidence="1" type="ORF">GCM10009107_07360</name>
</gene>
<dbReference type="Proteomes" id="UP001500279">
    <property type="component" value="Unassembled WGS sequence"/>
</dbReference>
<keyword evidence="2" id="KW-1185">Reference proteome</keyword>
<name>A0ABN1JP27_9BURK</name>
<sequence>MTSHIANAPVELPVTGQALRQALEARDVSALLACTQQLRVAGYRVEPGRLAAELLAHGCTWVEDAFGHRVALQVHVPKALAQLQPDEACSFRIAA</sequence>
<evidence type="ECO:0000313" key="2">
    <source>
        <dbReference type="Proteomes" id="UP001500279"/>
    </source>
</evidence>
<protein>
    <submittedName>
        <fullName evidence="1">Uncharacterized protein</fullName>
    </submittedName>
</protein>
<reference evidence="1 2" key="1">
    <citation type="journal article" date="2019" name="Int. J. Syst. Evol. Microbiol.">
        <title>The Global Catalogue of Microorganisms (GCM) 10K type strain sequencing project: providing services to taxonomists for standard genome sequencing and annotation.</title>
        <authorList>
            <consortium name="The Broad Institute Genomics Platform"/>
            <consortium name="The Broad Institute Genome Sequencing Center for Infectious Disease"/>
            <person name="Wu L."/>
            <person name="Ma J."/>
        </authorList>
    </citation>
    <scope>NUCLEOTIDE SEQUENCE [LARGE SCALE GENOMIC DNA]</scope>
    <source>
        <strain evidence="1 2">JCM 15503</strain>
    </source>
</reference>